<evidence type="ECO:0000256" key="3">
    <source>
        <dbReference type="ARBA" id="ARBA00022840"/>
    </source>
</evidence>
<dbReference type="GO" id="GO:0005524">
    <property type="term" value="F:ATP binding"/>
    <property type="evidence" value="ECO:0007669"/>
    <property type="project" value="UniProtKB-KW"/>
</dbReference>
<dbReference type="InterPro" id="IPR003439">
    <property type="entry name" value="ABC_transporter-like_ATP-bd"/>
</dbReference>
<organism evidence="5 6">
    <name type="scientific">Aneurinibacillus aneurinilyticus ATCC 12856</name>
    <dbReference type="NCBI Taxonomy" id="649747"/>
    <lineage>
        <taxon>Bacteria</taxon>
        <taxon>Bacillati</taxon>
        <taxon>Bacillota</taxon>
        <taxon>Bacilli</taxon>
        <taxon>Bacillales</taxon>
        <taxon>Paenibacillaceae</taxon>
        <taxon>Aneurinibacillus group</taxon>
        <taxon>Aneurinibacillus</taxon>
    </lineage>
</organism>
<dbReference type="Proteomes" id="UP000016511">
    <property type="component" value="Unassembled WGS sequence"/>
</dbReference>
<dbReference type="STRING" id="649747.HMPREF0083_03794"/>
<dbReference type="Pfam" id="PF00005">
    <property type="entry name" value="ABC_tran"/>
    <property type="match status" value="1"/>
</dbReference>
<dbReference type="AlphaFoldDB" id="U1Y7H3"/>
<dbReference type="Gene3D" id="3.40.50.300">
    <property type="entry name" value="P-loop containing nucleotide triphosphate hydrolases"/>
    <property type="match status" value="1"/>
</dbReference>
<keyword evidence="3 5" id="KW-0067">ATP-binding</keyword>
<dbReference type="InterPro" id="IPR027417">
    <property type="entry name" value="P-loop_NTPase"/>
</dbReference>
<protein>
    <submittedName>
        <fullName evidence="5">ABC transporter, ATP-binding protein</fullName>
    </submittedName>
</protein>
<reference evidence="5 6" key="1">
    <citation type="submission" date="2013-08" db="EMBL/GenBank/DDBJ databases">
        <authorList>
            <person name="Weinstock G."/>
            <person name="Sodergren E."/>
            <person name="Wylie T."/>
            <person name="Fulton L."/>
            <person name="Fulton R."/>
            <person name="Fronick C."/>
            <person name="O'Laughlin M."/>
            <person name="Godfrey J."/>
            <person name="Miner T."/>
            <person name="Herter B."/>
            <person name="Appelbaum E."/>
            <person name="Cordes M."/>
            <person name="Lek S."/>
            <person name="Wollam A."/>
            <person name="Pepin K.H."/>
            <person name="Palsikar V.B."/>
            <person name="Mitreva M."/>
            <person name="Wilson R.K."/>
        </authorList>
    </citation>
    <scope>NUCLEOTIDE SEQUENCE [LARGE SCALE GENOMIC DNA]</scope>
    <source>
        <strain evidence="5 6">ATCC 12856</strain>
    </source>
</reference>
<dbReference type="GeneID" id="92840210"/>
<dbReference type="PANTHER" id="PTHR42939">
    <property type="entry name" value="ABC TRANSPORTER ATP-BINDING PROTEIN ALBC-RELATED"/>
    <property type="match status" value="1"/>
</dbReference>
<dbReference type="PATRIC" id="fig|649747.3.peg.3444"/>
<evidence type="ECO:0000256" key="1">
    <source>
        <dbReference type="ARBA" id="ARBA00022448"/>
    </source>
</evidence>
<dbReference type="eggNOG" id="COG1131">
    <property type="taxonomic scope" value="Bacteria"/>
</dbReference>
<dbReference type="SUPFAM" id="SSF52540">
    <property type="entry name" value="P-loop containing nucleoside triphosphate hydrolases"/>
    <property type="match status" value="1"/>
</dbReference>
<dbReference type="InterPro" id="IPR051782">
    <property type="entry name" value="ABC_Transporter_VariousFunc"/>
</dbReference>
<name>U1Y7H3_ANEAE</name>
<dbReference type="HOGENOM" id="CLU_000604_1_2_9"/>
<sequence>MSNMLVKFQNVSKKYARQVALQDISFELPSRSIIGLIGPNGSGKTTMLKLMAGLIRPNKGTVMIDGKEIKGRIPEKVSFFPDGDNLYPFYTVAETLDFFSKMYSDFDKKKAFEMLAFMELPDDQQVKALSKGNKGRLKMILALSRQVPLILMDEPLSGLDPIVRNLIIKSLLSFIDVERQTVIMSTHEVTEIEPLLDRVMLMYNGQLQAVREVEDIRSTSSMSLVQWMSNAVK</sequence>
<dbReference type="RefSeq" id="WP_021622831.1">
    <property type="nucleotide sequence ID" value="NZ_KE952837.1"/>
</dbReference>
<dbReference type="EMBL" id="AWSJ01000228">
    <property type="protein sequence ID" value="ERI08117.1"/>
    <property type="molecule type" value="Genomic_DNA"/>
</dbReference>
<evidence type="ECO:0000313" key="5">
    <source>
        <dbReference type="EMBL" id="ERI08117.1"/>
    </source>
</evidence>
<dbReference type="GO" id="GO:0016887">
    <property type="term" value="F:ATP hydrolysis activity"/>
    <property type="evidence" value="ECO:0007669"/>
    <property type="project" value="InterPro"/>
</dbReference>
<dbReference type="CDD" id="cd03230">
    <property type="entry name" value="ABC_DR_subfamily_A"/>
    <property type="match status" value="1"/>
</dbReference>
<comment type="caution">
    <text evidence="5">The sequence shown here is derived from an EMBL/GenBank/DDBJ whole genome shotgun (WGS) entry which is preliminary data.</text>
</comment>
<proteinExistence type="predicted"/>
<dbReference type="SMART" id="SM00382">
    <property type="entry name" value="AAA"/>
    <property type="match status" value="1"/>
</dbReference>
<dbReference type="PROSITE" id="PS50893">
    <property type="entry name" value="ABC_TRANSPORTER_2"/>
    <property type="match status" value="1"/>
</dbReference>
<feature type="domain" description="ABC transporter" evidence="4">
    <location>
        <begin position="6"/>
        <end position="229"/>
    </location>
</feature>
<dbReference type="PANTHER" id="PTHR42939:SF1">
    <property type="entry name" value="ABC TRANSPORTER ATP-BINDING PROTEIN ALBC-RELATED"/>
    <property type="match status" value="1"/>
</dbReference>
<keyword evidence="6" id="KW-1185">Reference proteome</keyword>
<evidence type="ECO:0000313" key="6">
    <source>
        <dbReference type="Proteomes" id="UP000016511"/>
    </source>
</evidence>
<accession>U1Y7H3</accession>
<dbReference type="InterPro" id="IPR003593">
    <property type="entry name" value="AAA+_ATPase"/>
</dbReference>
<keyword evidence="2" id="KW-0547">Nucleotide-binding</keyword>
<gene>
    <name evidence="5" type="ORF">HMPREF0083_03794</name>
</gene>
<evidence type="ECO:0000256" key="2">
    <source>
        <dbReference type="ARBA" id="ARBA00022741"/>
    </source>
</evidence>
<evidence type="ECO:0000259" key="4">
    <source>
        <dbReference type="PROSITE" id="PS50893"/>
    </source>
</evidence>
<keyword evidence="1" id="KW-0813">Transport</keyword>